<dbReference type="Gene3D" id="2.60.120.260">
    <property type="entry name" value="Galactose-binding domain-like"/>
    <property type="match status" value="1"/>
</dbReference>
<protein>
    <submittedName>
        <fullName evidence="1">Uncharacterized protein</fullName>
    </submittedName>
</protein>
<evidence type="ECO:0000313" key="2">
    <source>
        <dbReference type="Proteomes" id="UP000663828"/>
    </source>
</evidence>
<dbReference type="AlphaFoldDB" id="A0A814NCP3"/>
<keyword evidence="2" id="KW-1185">Reference proteome</keyword>
<dbReference type="SUPFAM" id="SSF49785">
    <property type="entry name" value="Galactose-binding domain-like"/>
    <property type="match status" value="1"/>
</dbReference>
<proteinExistence type="predicted"/>
<dbReference type="EMBL" id="CAJNOR010001177">
    <property type="protein sequence ID" value="CAF1091741.1"/>
    <property type="molecule type" value="Genomic_DNA"/>
</dbReference>
<dbReference type="InterPro" id="IPR008979">
    <property type="entry name" value="Galactose-bd-like_sf"/>
</dbReference>
<sequence>MRAGLLGCPHDGSCCLGYFRVRPETPCVENLAHRKRIILNDLVPASIYSSQQTFLSYLIDGYTASSRCATIDSTRCRNNEPHIIIDLNRNYHVHGVVIHQLDSFSHLSQDDYISRFQLDRIVVYITRDIHLDPDQLTTSQCSFVTRTDYSILSQCLHLQCESPIIGRYIHMQLFGIKTFALILVDSKSRRRRRRRQYLDKNFGAYALDPAVISYYGANGGGSYTGNSQNNNRFIVGGVAYQYPTPVNVMSGGSYNPQQYNAFPSGANAYYYPNMNNMRLPAPDQWYSGFYFFGYPFLPFFNHAQQHTEISLVLKLFSMLFVFLTYIRIL</sequence>
<comment type="caution">
    <text evidence="1">The sequence shown here is derived from an EMBL/GenBank/DDBJ whole genome shotgun (WGS) entry which is preliminary data.</text>
</comment>
<reference evidence="1" key="1">
    <citation type="submission" date="2021-02" db="EMBL/GenBank/DDBJ databases">
        <authorList>
            <person name="Nowell W R."/>
        </authorList>
    </citation>
    <scope>NUCLEOTIDE SEQUENCE</scope>
</reference>
<gene>
    <name evidence="1" type="ORF">XAT740_LOCUS17877</name>
</gene>
<name>A0A814NCP3_ADIRI</name>
<evidence type="ECO:0000313" key="1">
    <source>
        <dbReference type="EMBL" id="CAF1091741.1"/>
    </source>
</evidence>
<organism evidence="1 2">
    <name type="scientific">Adineta ricciae</name>
    <name type="common">Rotifer</name>
    <dbReference type="NCBI Taxonomy" id="249248"/>
    <lineage>
        <taxon>Eukaryota</taxon>
        <taxon>Metazoa</taxon>
        <taxon>Spiralia</taxon>
        <taxon>Gnathifera</taxon>
        <taxon>Rotifera</taxon>
        <taxon>Eurotatoria</taxon>
        <taxon>Bdelloidea</taxon>
        <taxon>Adinetida</taxon>
        <taxon>Adinetidae</taxon>
        <taxon>Adineta</taxon>
    </lineage>
</organism>
<dbReference type="Proteomes" id="UP000663828">
    <property type="component" value="Unassembled WGS sequence"/>
</dbReference>
<accession>A0A814NCP3</accession>